<evidence type="ECO:0000256" key="6">
    <source>
        <dbReference type="ARBA" id="ARBA00023284"/>
    </source>
</evidence>
<comment type="similarity">
    <text evidence="2">Belongs to the protein disulfide isomerase family.</text>
</comment>
<dbReference type="Pfam" id="PF07749">
    <property type="entry name" value="ERp29"/>
    <property type="match status" value="1"/>
</dbReference>
<comment type="catalytic activity">
    <reaction evidence="1">
        <text>Catalyzes the rearrangement of -S-S- bonds in proteins.</text>
        <dbReference type="EC" id="5.3.4.1"/>
    </reaction>
</comment>
<dbReference type="EC" id="5.3.4.1" evidence="3"/>
<evidence type="ECO:0000256" key="1">
    <source>
        <dbReference type="ARBA" id="ARBA00001182"/>
    </source>
</evidence>
<dbReference type="PROSITE" id="PS51354">
    <property type="entry name" value="GLUTAREDOXIN_2"/>
    <property type="match status" value="1"/>
</dbReference>
<dbReference type="Proteomes" id="UP001281761">
    <property type="component" value="Unassembled WGS sequence"/>
</dbReference>
<proteinExistence type="inferred from homology"/>
<comment type="caution">
    <text evidence="10">The sequence shown here is derived from an EMBL/GenBank/DDBJ whole genome shotgun (WGS) entry which is preliminary data.</text>
</comment>
<keyword evidence="8" id="KW-0732">Signal</keyword>
<dbReference type="InterPro" id="IPR011679">
    <property type="entry name" value="ERp29_C"/>
</dbReference>
<dbReference type="PANTHER" id="PTHR45672">
    <property type="entry name" value="PROTEIN DISULFIDE-ISOMERASE C17H9.14C-RELATED"/>
    <property type="match status" value="1"/>
</dbReference>
<dbReference type="InterPro" id="IPR017937">
    <property type="entry name" value="Thioredoxin_CS"/>
</dbReference>
<evidence type="ECO:0000256" key="5">
    <source>
        <dbReference type="ARBA" id="ARBA00023235"/>
    </source>
</evidence>
<protein>
    <recommendedName>
        <fullName evidence="3">protein disulfide-isomerase</fullName>
        <ecNumber evidence="3">5.3.4.1</ecNumber>
    </recommendedName>
</protein>
<evidence type="ECO:0000256" key="3">
    <source>
        <dbReference type="ARBA" id="ARBA00012723"/>
    </source>
</evidence>
<feature type="region of interest" description="Disordered" evidence="7">
    <location>
        <begin position="340"/>
        <end position="361"/>
    </location>
</feature>
<name>A0ABQ9YM80_9EUKA</name>
<dbReference type="SUPFAM" id="SSF47933">
    <property type="entry name" value="ERP29 C domain-like"/>
    <property type="match status" value="1"/>
</dbReference>
<evidence type="ECO:0000256" key="7">
    <source>
        <dbReference type="SAM" id="MobiDB-lite"/>
    </source>
</evidence>
<evidence type="ECO:0000313" key="10">
    <source>
        <dbReference type="EMBL" id="KAK2964847.1"/>
    </source>
</evidence>
<keyword evidence="6" id="KW-0676">Redox-active center</keyword>
<keyword evidence="5 10" id="KW-0413">Isomerase</keyword>
<keyword evidence="11" id="KW-1185">Reference proteome</keyword>
<feature type="region of interest" description="Disordered" evidence="7">
    <location>
        <begin position="244"/>
        <end position="263"/>
    </location>
</feature>
<reference evidence="10 11" key="1">
    <citation type="journal article" date="2022" name="bioRxiv">
        <title>Genomics of Preaxostyla Flagellates Illuminates Evolutionary Transitions and the Path Towards Mitochondrial Loss.</title>
        <authorList>
            <person name="Novak L.V.F."/>
            <person name="Treitli S.C."/>
            <person name="Pyrih J."/>
            <person name="Halakuc P."/>
            <person name="Pipaliya S.V."/>
            <person name="Vacek V."/>
            <person name="Brzon O."/>
            <person name="Soukal P."/>
            <person name="Eme L."/>
            <person name="Dacks J.B."/>
            <person name="Karnkowska A."/>
            <person name="Elias M."/>
            <person name="Hampl V."/>
        </authorList>
    </citation>
    <scope>NUCLEOTIDE SEQUENCE [LARGE SCALE GENOMIC DNA]</scope>
    <source>
        <strain evidence="10">NAU3</strain>
        <tissue evidence="10">Gut</tissue>
    </source>
</reference>
<evidence type="ECO:0000256" key="2">
    <source>
        <dbReference type="ARBA" id="ARBA00006347"/>
    </source>
</evidence>
<evidence type="ECO:0000256" key="8">
    <source>
        <dbReference type="SAM" id="SignalP"/>
    </source>
</evidence>
<feature type="signal peptide" evidence="8">
    <location>
        <begin position="1"/>
        <end position="16"/>
    </location>
</feature>
<dbReference type="InterPro" id="IPR036356">
    <property type="entry name" value="ERp29_C_sf"/>
</dbReference>
<dbReference type="Gene3D" id="3.40.30.10">
    <property type="entry name" value="Glutaredoxin"/>
    <property type="match status" value="2"/>
</dbReference>
<dbReference type="GO" id="GO:0016853">
    <property type="term" value="F:isomerase activity"/>
    <property type="evidence" value="ECO:0007669"/>
    <property type="project" value="UniProtKB-KW"/>
</dbReference>
<evidence type="ECO:0000259" key="9">
    <source>
        <dbReference type="PROSITE" id="PS51352"/>
    </source>
</evidence>
<dbReference type="EMBL" id="JARBJD010000001">
    <property type="protein sequence ID" value="KAK2964847.1"/>
    <property type="molecule type" value="Genomic_DNA"/>
</dbReference>
<organism evidence="10 11">
    <name type="scientific">Blattamonas nauphoetae</name>
    <dbReference type="NCBI Taxonomy" id="2049346"/>
    <lineage>
        <taxon>Eukaryota</taxon>
        <taxon>Metamonada</taxon>
        <taxon>Preaxostyla</taxon>
        <taxon>Oxymonadida</taxon>
        <taxon>Blattamonas</taxon>
    </lineage>
</organism>
<feature type="domain" description="Thioredoxin" evidence="9">
    <location>
        <begin position="116"/>
        <end position="245"/>
    </location>
</feature>
<dbReference type="InterPro" id="IPR013766">
    <property type="entry name" value="Thioredoxin_domain"/>
</dbReference>
<gene>
    <name evidence="10" type="ORF">BLNAU_147</name>
</gene>
<dbReference type="PROSITE" id="PS51352">
    <property type="entry name" value="THIOREDOXIN_2"/>
    <property type="match status" value="2"/>
</dbReference>
<evidence type="ECO:0000313" key="11">
    <source>
        <dbReference type="Proteomes" id="UP001281761"/>
    </source>
</evidence>
<dbReference type="InterPro" id="IPR051063">
    <property type="entry name" value="PDI"/>
</dbReference>
<feature type="chain" id="PRO_5045555454" description="protein disulfide-isomerase" evidence="8">
    <location>
        <begin position="17"/>
        <end position="456"/>
    </location>
</feature>
<feature type="domain" description="Thioredoxin" evidence="9">
    <location>
        <begin position="7"/>
        <end position="115"/>
    </location>
</feature>
<feature type="compositionally biased region" description="Polar residues" evidence="7">
    <location>
        <begin position="347"/>
        <end position="360"/>
    </location>
</feature>
<sequence>MLSVLILCISSIFSHNRVVDLTPETFIEEAQKGNLLVKFYSTNCRHCKNLAPEYQALANVFRRMENNVTIAEINCNTHESFCDNEGIEGYPIIRWYSNSTSHEDYNGRRKLDSLQKYVGEKLGKVYRDEFTEIVQITDENFDDIVMDPKKNVLLAFTAPWCTHCRKMKPHLEALAGVFYPKENIVIAQMDGDKYSDITDQYPVPGFPTLLFFPAVYEGDEERMRMLNETLSEQEEFLKTIEQKKEKKIQKKPNTTDGKSEQPAKKFKGFREIVVFKGKPEIGSLLTFVNKHTGIYRKPDNSILQSAGTVKGTEDEMLQFIAAFIRRSRAQKKGEEEVIVPLPEKKSSNGTKHNQTETENAQPDFDPFVGVPMLEETESNFLNSLNYRVYPSNVYQTYQRYMTALKERGIDFLVSEQARLKKIIDSNSVAQHLQSQLVIRYNVIKMMVSIYRTVDKF</sequence>
<accession>A0ABQ9YM80</accession>
<keyword evidence="4" id="KW-1015">Disulfide bond</keyword>
<dbReference type="Pfam" id="PF00085">
    <property type="entry name" value="Thioredoxin"/>
    <property type="match status" value="2"/>
</dbReference>
<dbReference type="InterPro" id="IPR036249">
    <property type="entry name" value="Thioredoxin-like_sf"/>
</dbReference>
<dbReference type="SUPFAM" id="SSF52833">
    <property type="entry name" value="Thioredoxin-like"/>
    <property type="match status" value="2"/>
</dbReference>
<dbReference type="PROSITE" id="PS00194">
    <property type="entry name" value="THIOREDOXIN_1"/>
    <property type="match status" value="1"/>
</dbReference>
<dbReference type="Gene3D" id="1.20.1150.12">
    <property type="entry name" value="Endoplasmic reticulum resident protein 29, C-terminal domain"/>
    <property type="match status" value="1"/>
</dbReference>
<evidence type="ECO:0000256" key="4">
    <source>
        <dbReference type="ARBA" id="ARBA00023157"/>
    </source>
</evidence>